<dbReference type="PANTHER" id="PTHR36118:SF1">
    <property type="entry name" value="ION-TRANSLOCATING OXIDOREDUCTASE COMPLEX SUBUNIT G"/>
    <property type="match status" value="1"/>
</dbReference>
<dbReference type="Proteomes" id="UP001300672">
    <property type="component" value="Chromosome"/>
</dbReference>
<keyword evidence="5 6" id="KW-0249">Electron transport</keyword>
<keyword evidence="6" id="KW-0997">Cell inner membrane</keyword>
<evidence type="ECO:0000256" key="6">
    <source>
        <dbReference type="HAMAP-Rule" id="MF_00479"/>
    </source>
</evidence>
<feature type="domain" description="FMN-binding" evidence="8">
    <location>
        <begin position="111"/>
        <end position="203"/>
    </location>
</feature>
<keyword evidence="3 6" id="KW-0285">Flavoprotein</keyword>
<reference evidence="9" key="2">
    <citation type="submission" date="2023-04" db="EMBL/GenBank/DDBJ databases">
        <authorList>
            <person name="Beletskiy A.V."/>
            <person name="Mardanov A.V."/>
            <person name="Ravin N.V."/>
        </authorList>
    </citation>
    <scope>NUCLEOTIDE SEQUENCE</scope>
    <source>
        <strain evidence="9">GKL-01</strain>
    </source>
</reference>
<evidence type="ECO:0000256" key="2">
    <source>
        <dbReference type="ARBA" id="ARBA00022553"/>
    </source>
</evidence>
<comment type="similarity">
    <text evidence="6">Belongs to the RnfG family.</text>
</comment>
<dbReference type="NCBIfam" id="NF002519">
    <property type="entry name" value="PRK01908.1"/>
    <property type="match status" value="1"/>
</dbReference>
<dbReference type="GO" id="GO:0009055">
    <property type="term" value="F:electron transfer activity"/>
    <property type="evidence" value="ECO:0007669"/>
    <property type="project" value="InterPro"/>
</dbReference>
<keyword evidence="2 6" id="KW-0597">Phosphoprotein</keyword>
<dbReference type="InterPro" id="IPR007329">
    <property type="entry name" value="FMN-bd"/>
</dbReference>
<dbReference type="KEGG" id="tdu:QJT80_05500"/>
<protein>
    <recommendedName>
        <fullName evidence="6">Ion-translocating oxidoreductase complex subunit G</fullName>
        <ecNumber evidence="6">7.-.-.-</ecNumber>
    </recommendedName>
    <alternativeName>
        <fullName evidence="6">Rnf electron transport complex subunit G</fullName>
    </alternativeName>
</protein>
<evidence type="ECO:0000256" key="3">
    <source>
        <dbReference type="ARBA" id="ARBA00022630"/>
    </source>
</evidence>
<comment type="function">
    <text evidence="6">Part of a membrane-bound complex that couples electron transfer with translocation of ions across the membrane.</text>
</comment>
<dbReference type="SMART" id="SM00900">
    <property type="entry name" value="FMN_bind"/>
    <property type="match status" value="1"/>
</dbReference>
<dbReference type="EC" id="7.-.-.-" evidence="6"/>
<dbReference type="NCBIfam" id="TIGR01947">
    <property type="entry name" value="rnfG"/>
    <property type="match status" value="1"/>
</dbReference>
<keyword evidence="6 7" id="KW-0472">Membrane</keyword>
<dbReference type="PIRSF" id="PIRSF006091">
    <property type="entry name" value="E_trnsport_RnfG"/>
    <property type="match status" value="1"/>
</dbReference>
<keyword evidence="1 6" id="KW-0813">Transport</keyword>
<dbReference type="GO" id="GO:0022900">
    <property type="term" value="P:electron transport chain"/>
    <property type="evidence" value="ECO:0007669"/>
    <property type="project" value="UniProtKB-UniRule"/>
</dbReference>
<dbReference type="HAMAP" id="MF_00479">
    <property type="entry name" value="RsxG_RnfG"/>
    <property type="match status" value="1"/>
</dbReference>
<keyword evidence="6" id="KW-1003">Cell membrane</keyword>
<comment type="subunit">
    <text evidence="6">The complex is composed of six subunits: RnfA, RnfB, RnfC, RnfD, RnfE and RnfG.</text>
</comment>
<gene>
    <name evidence="9" type="primary">rsxG</name>
    <name evidence="6" type="synonym">rnfG</name>
    <name evidence="9" type="ORF">QJT80_05500</name>
</gene>
<organism evidence="9">
    <name type="scientific">Candidatus Thiocaldithrix dubininis</name>
    <dbReference type="NCBI Taxonomy" id="3080823"/>
    <lineage>
        <taxon>Bacteria</taxon>
        <taxon>Pseudomonadati</taxon>
        <taxon>Pseudomonadota</taxon>
        <taxon>Gammaproteobacteria</taxon>
        <taxon>Thiotrichales</taxon>
        <taxon>Thiotrichaceae</taxon>
        <taxon>Candidatus Thiocaldithrix</taxon>
    </lineage>
</organism>
<feature type="modified residue" description="FMN phosphoryl threonine" evidence="6">
    <location>
        <position position="186"/>
    </location>
</feature>
<dbReference type="InterPro" id="IPR010209">
    <property type="entry name" value="Ion_transpt_RnfG/RsxG"/>
</dbReference>
<comment type="subcellular location">
    <subcellularLocation>
        <location evidence="6">Cell inner membrane</location>
        <topology evidence="6">Single-pass membrane protein</topology>
    </subcellularLocation>
</comment>
<dbReference type="PANTHER" id="PTHR36118">
    <property type="entry name" value="ION-TRANSLOCATING OXIDOREDUCTASE COMPLEX SUBUNIT G"/>
    <property type="match status" value="1"/>
</dbReference>
<feature type="transmembrane region" description="Helical" evidence="7">
    <location>
        <begin position="20"/>
        <end position="40"/>
    </location>
</feature>
<name>A0AA95KGR6_9GAMM</name>
<evidence type="ECO:0000256" key="1">
    <source>
        <dbReference type="ARBA" id="ARBA00022448"/>
    </source>
</evidence>
<evidence type="ECO:0000256" key="5">
    <source>
        <dbReference type="ARBA" id="ARBA00022982"/>
    </source>
</evidence>
<reference evidence="9" key="1">
    <citation type="journal article" date="2023" name="Int. J. Mol. Sci.">
        <title>Metagenomics Revealed a New Genus 'Candidatus Thiocaldithrix dubininis' gen. nov., sp. nov. and a New Species 'Candidatus Thiothrix putei' sp. nov. in the Family Thiotrichaceae, Some Members of Which Have Traits of Both Na+- and H+-Motive Energetics.</title>
        <authorList>
            <person name="Ravin N.V."/>
            <person name="Muntyan M.S."/>
            <person name="Smolyakov D.D."/>
            <person name="Rudenko T.S."/>
            <person name="Beletsky A.V."/>
            <person name="Mardanov A.V."/>
            <person name="Grabovich M.Y."/>
        </authorList>
    </citation>
    <scope>NUCLEOTIDE SEQUENCE</scope>
    <source>
        <strain evidence="9">GKL-01</strain>
    </source>
</reference>
<accession>A0AA95KGR6</accession>
<keyword evidence="6" id="KW-1278">Translocase</keyword>
<sequence>MLQHPLFQHPLLQHPISKAALLLAGFAFIGAVSLAAINALTQPKIAQNERLATLTRLNALVAPARYDNDPVSDQIQLNAADFGSSEAVTVYRARKQQQPVAAIFQVTAPDGYSGNIRLLVGVNSDQSLAGVRVIAHKETPGLGDKIEIEKSDWITQFAGKSLTNPSESQWAVKKDGGEFDQFSGATITPRAVVNQSKRVLVWAQSHLNEAFNAPIQEQTP</sequence>
<comment type="cofactor">
    <cofactor evidence="6">
        <name>FMN</name>
        <dbReference type="ChEBI" id="CHEBI:58210"/>
    </cofactor>
</comment>
<dbReference type="GO" id="GO:0010181">
    <property type="term" value="F:FMN binding"/>
    <property type="evidence" value="ECO:0007669"/>
    <property type="project" value="InterPro"/>
</dbReference>
<dbReference type="Pfam" id="PF04205">
    <property type="entry name" value="FMN_bind"/>
    <property type="match status" value="1"/>
</dbReference>
<keyword evidence="6 7" id="KW-0812">Transmembrane</keyword>
<dbReference type="GO" id="GO:0005886">
    <property type="term" value="C:plasma membrane"/>
    <property type="evidence" value="ECO:0007669"/>
    <property type="project" value="UniProtKB-SubCell"/>
</dbReference>
<proteinExistence type="inferred from homology"/>
<evidence type="ECO:0000256" key="7">
    <source>
        <dbReference type="SAM" id="Phobius"/>
    </source>
</evidence>
<keyword evidence="4 6" id="KW-0288">FMN</keyword>
<evidence type="ECO:0000313" key="9">
    <source>
        <dbReference type="EMBL" id="WGZ91936.1"/>
    </source>
</evidence>
<dbReference type="EMBL" id="CP124755">
    <property type="protein sequence ID" value="WGZ91936.1"/>
    <property type="molecule type" value="Genomic_DNA"/>
</dbReference>
<keyword evidence="6 7" id="KW-1133">Transmembrane helix</keyword>
<evidence type="ECO:0000259" key="8">
    <source>
        <dbReference type="SMART" id="SM00900"/>
    </source>
</evidence>
<dbReference type="AlphaFoldDB" id="A0AA95KGR6"/>
<evidence type="ECO:0000256" key="4">
    <source>
        <dbReference type="ARBA" id="ARBA00022643"/>
    </source>
</evidence>